<dbReference type="GO" id="GO:0005737">
    <property type="term" value="C:cytoplasm"/>
    <property type="evidence" value="ECO:0000318"/>
    <property type="project" value="GO_Central"/>
</dbReference>
<dbReference type="STRING" id="3983.A0A2C9VDZ0"/>
<dbReference type="GO" id="GO:0016020">
    <property type="term" value="C:membrane"/>
    <property type="evidence" value="ECO:0007669"/>
    <property type="project" value="UniProtKB-SubCell"/>
</dbReference>
<dbReference type="Proteomes" id="UP000091857">
    <property type="component" value="Chromosome 8"/>
</dbReference>
<dbReference type="Gramene" id="Manes.08G065800.5.v8.1">
    <property type="protein sequence ID" value="Manes.08G065800.5.v8.1.CDS"/>
    <property type="gene ID" value="Manes.08G065800.v8.1"/>
</dbReference>
<keyword evidence="4 6" id="KW-1133">Transmembrane helix</keyword>
<comment type="similarity">
    <text evidence="2 6">Belongs to the peroxisomal membrane protein PXMP2/4 family.</text>
</comment>
<dbReference type="EMBL" id="CM004394">
    <property type="protein sequence ID" value="OAY43382.1"/>
    <property type="molecule type" value="Genomic_DNA"/>
</dbReference>
<keyword evidence="5 6" id="KW-0472">Membrane</keyword>
<feature type="transmembrane region" description="Helical" evidence="6">
    <location>
        <begin position="207"/>
        <end position="228"/>
    </location>
</feature>
<protein>
    <submittedName>
        <fullName evidence="7">Uncharacterized protein</fullName>
    </submittedName>
</protein>
<evidence type="ECO:0000256" key="1">
    <source>
        <dbReference type="ARBA" id="ARBA00004141"/>
    </source>
</evidence>
<dbReference type="Gramene" id="Manes.08G065800.3.v8.1">
    <property type="protein sequence ID" value="Manes.08G065800.3.v8.1.CDS"/>
    <property type="gene ID" value="Manes.08G065800.v8.1"/>
</dbReference>
<name>A0A2C9VDZ0_MANES</name>
<evidence type="ECO:0000256" key="5">
    <source>
        <dbReference type="ARBA" id="ARBA00023136"/>
    </source>
</evidence>
<dbReference type="PANTHER" id="PTHR11266">
    <property type="entry name" value="PEROXISOMAL MEMBRANE PROTEIN 2, PXMP2 MPV17"/>
    <property type="match status" value="1"/>
</dbReference>
<feature type="transmembrane region" description="Helical" evidence="6">
    <location>
        <begin position="174"/>
        <end position="195"/>
    </location>
</feature>
<reference evidence="8" key="1">
    <citation type="journal article" date="2016" name="Nat. Biotechnol.">
        <title>Sequencing wild and cultivated cassava and related species reveals extensive interspecific hybridization and genetic diversity.</title>
        <authorList>
            <person name="Bredeson J.V."/>
            <person name="Lyons J.B."/>
            <person name="Prochnik S.E."/>
            <person name="Wu G.A."/>
            <person name="Ha C.M."/>
            <person name="Edsinger-Gonzales E."/>
            <person name="Grimwood J."/>
            <person name="Schmutz J."/>
            <person name="Rabbi I.Y."/>
            <person name="Egesi C."/>
            <person name="Nauluvula P."/>
            <person name="Lebot V."/>
            <person name="Ndunguru J."/>
            <person name="Mkamilo G."/>
            <person name="Bart R.S."/>
            <person name="Setter T.L."/>
            <person name="Gleadow R.M."/>
            <person name="Kulakow P."/>
            <person name="Ferguson M.E."/>
            <person name="Rounsley S."/>
            <person name="Rokhsar D.S."/>
        </authorList>
    </citation>
    <scope>NUCLEOTIDE SEQUENCE [LARGE SCALE GENOMIC DNA]</scope>
    <source>
        <strain evidence="8">cv. AM560-2</strain>
    </source>
</reference>
<dbReference type="InterPro" id="IPR007248">
    <property type="entry name" value="Mpv17_PMP22"/>
</dbReference>
<evidence type="ECO:0000313" key="7">
    <source>
        <dbReference type="EMBL" id="OAY43382.1"/>
    </source>
</evidence>
<keyword evidence="3 6" id="KW-0812">Transmembrane</keyword>
<accession>A0A2C9VDZ0</accession>
<evidence type="ECO:0000256" key="4">
    <source>
        <dbReference type="ARBA" id="ARBA00022989"/>
    </source>
</evidence>
<comment type="caution">
    <text evidence="7">The sequence shown here is derived from an EMBL/GenBank/DDBJ whole genome shotgun (WGS) entry which is preliminary data.</text>
</comment>
<gene>
    <name evidence="7" type="ORF">MANES_08G065800v8</name>
</gene>
<evidence type="ECO:0000256" key="6">
    <source>
        <dbReference type="RuleBase" id="RU363053"/>
    </source>
</evidence>
<sequence>MVTNPVALAPNSQLLCRFLVFSSRPLLHFGQKAQGSFKPVQIVGFRASSSCSSYLFPLNSTHGTMLKDLRCSKLGWQLNYDRICASAVSNGGSGGVGGLGGSGNGNSGGSGDSCGGSSGDGGNSWSFVSWYLNLLAKYPVLTKALTSAILTFIGDLVCQLVIDQVPSLDVKRTLLFTFLGLVLVGPTLHFWYLYLSKLVTLPGASGAFLRLLVDQFVFSPIFIGVFLSTLVTLEGRPEQVVPKLQQEWFSAVLANWQLWIPFQFLNFRFVPQQFQVLAANGIALIWNVILSFKAHKDVIPK</sequence>
<dbReference type="OrthoDB" id="430207at2759"/>
<dbReference type="PANTHER" id="PTHR11266:SF80">
    <property type="entry name" value="PEROXISOMAL MEMBRANE PROTEIN 2"/>
    <property type="match status" value="1"/>
</dbReference>
<organism evidence="7 8">
    <name type="scientific">Manihot esculenta</name>
    <name type="common">Cassava</name>
    <name type="synonym">Jatropha manihot</name>
    <dbReference type="NCBI Taxonomy" id="3983"/>
    <lineage>
        <taxon>Eukaryota</taxon>
        <taxon>Viridiplantae</taxon>
        <taxon>Streptophyta</taxon>
        <taxon>Embryophyta</taxon>
        <taxon>Tracheophyta</taxon>
        <taxon>Spermatophyta</taxon>
        <taxon>Magnoliopsida</taxon>
        <taxon>eudicotyledons</taxon>
        <taxon>Gunneridae</taxon>
        <taxon>Pentapetalae</taxon>
        <taxon>rosids</taxon>
        <taxon>fabids</taxon>
        <taxon>Malpighiales</taxon>
        <taxon>Euphorbiaceae</taxon>
        <taxon>Crotonoideae</taxon>
        <taxon>Manihoteae</taxon>
        <taxon>Manihot</taxon>
    </lineage>
</organism>
<feature type="transmembrane region" description="Helical" evidence="6">
    <location>
        <begin position="140"/>
        <end position="162"/>
    </location>
</feature>
<proteinExistence type="inferred from homology"/>
<evidence type="ECO:0000256" key="3">
    <source>
        <dbReference type="ARBA" id="ARBA00022692"/>
    </source>
</evidence>
<evidence type="ECO:0000256" key="2">
    <source>
        <dbReference type="ARBA" id="ARBA00006824"/>
    </source>
</evidence>
<evidence type="ECO:0000313" key="8">
    <source>
        <dbReference type="Proteomes" id="UP000091857"/>
    </source>
</evidence>
<dbReference type="Pfam" id="PF04117">
    <property type="entry name" value="Mpv17_PMP22"/>
    <property type="match status" value="1"/>
</dbReference>
<dbReference type="AlphaFoldDB" id="A0A2C9VDZ0"/>
<keyword evidence="8" id="KW-1185">Reference proteome</keyword>
<comment type="subcellular location">
    <subcellularLocation>
        <location evidence="1">Membrane</location>
        <topology evidence="1">Multi-pass membrane protein</topology>
    </subcellularLocation>
</comment>
<dbReference type="Gramene" id="Manes.08G065800.6.v8.1">
    <property type="protein sequence ID" value="Manes.08G065800.6.v8.1.CDS"/>
    <property type="gene ID" value="Manes.08G065800.v8.1"/>
</dbReference>